<dbReference type="InterPro" id="IPR012906">
    <property type="entry name" value="PaaX-like_N"/>
</dbReference>
<dbReference type="InterPro" id="IPR048846">
    <property type="entry name" value="PaaX-like_central"/>
</dbReference>
<dbReference type="InterPro" id="IPR036390">
    <property type="entry name" value="WH_DNA-bd_sf"/>
</dbReference>
<evidence type="ECO:0000313" key="5">
    <source>
        <dbReference type="Proteomes" id="UP001597114"/>
    </source>
</evidence>
<dbReference type="Pfam" id="PF07848">
    <property type="entry name" value="PaaX"/>
    <property type="match status" value="1"/>
</dbReference>
<name>A0ABW4FB35_9PSEU</name>
<dbReference type="EMBL" id="JBHUCO010000070">
    <property type="protein sequence ID" value="MFD1523794.1"/>
    <property type="molecule type" value="Genomic_DNA"/>
</dbReference>
<accession>A0ABW4FB35</accession>
<protein>
    <submittedName>
        <fullName evidence="4">PaaX family transcriptional regulator C-terminal domain-containing protein</fullName>
    </submittedName>
</protein>
<feature type="domain" description="Transcriptional repressor PaaX-like C-terminal" evidence="2">
    <location>
        <begin position="195"/>
        <end position="278"/>
    </location>
</feature>
<comment type="caution">
    <text evidence="4">The sequence shown here is derived from an EMBL/GenBank/DDBJ whole genome shotgun (WGS) entry which is preliminary data.</text>
</comment>
<dbReference type="Gene3D" id="1.20.58.1460">
    <property type="match status" value="1"/>
</dbReference>
<dbReference type="InterPro" id="IPR036388">
    <property type="entry name" value="WH-like_DNA-bd_sf"/>
</dbReference>
<proteinExistence type="predicted"/>
<feature type="domain" description="Transcriptional repressor PaaX-like central Cas2-like" evidence="3">
    <location>
        <begin position="114"/>
        <end position="184"/>
    </location>
</feature>
<organism evidence="4 5">
    <name type="scientific">Pseudonocardia yunnanensis</name>
    <dbReference type="NCBI Taxonomy" id="58107"/>
    <lineage>
        <taxon>Bacteria</taxon>
        <taxon>Bacillati</taxon>
        <taxon>Actinomycetota</taxon>
        <taxon>Actinomycetes</taxon>
        <taxon>Pseudonocardiales</taxon>
        <taxon>Pseudonocardiaceae</taxon>
        <taxon>Pseudonocardia</taxon>
    </lineage>
</organism>
<dbReference type="RefSeq" id="WP_344720842.1">
    <property type="nucleotide sequence ID" value="NZ_BAAAUS010000007.1"/>
</dbReference>
<gene>
    <name evidence="4" type="ORF">ACFSJD_40355</name>
</gene>
<dbReference type="PANTHER" id="PTHR30319">
    <property type="entry name" value="PHENYLACETIC ACID REGULATOR-RELATED TRANSCRIPTIONAL REPRESSOR"/>
    <property type="match status" value="1"/>
</dbReference>
<dbReference type="Pfam" id="PF08223">
    <property type="entry name" value="PaaX_C"/>
    <property type="match status" value="1"/>
</dbReference>
<evidence type="ECO:0000313" key="4">
    <source>
        <dbReference type="EMBL" id="MFD1523794.1"/>
    </source>
</evidence>
<dbReference type="SUPFAM" id="SSF46785">
    <property type="entry name" value="Winged helix' DNA-binding domain"/>
    <property type="match status" value="1"/>
</dbReference>
<evidence type="ECO:0000259" key="3">
    <source>
        <dbReference type="Pfam" id="PF20803"/>
    </source>
</evidence>
<dbReference type="InterPro" id="IPR013225">
    <property type="entry name" value="PaaX_C"/>
</dbReference>
<keyword evidence="5" id="KW-1185">Reference proteome</keyword>
<dbReference type="Gene3D" id="3.30.70.2650">
    <property type="match status" value="1"/>
</dbReference>
<dbReference type="PANTHER" id="PTHR30319:SF1">
    <property type="entry name" value="TRANSCRIPTIONAL REPRESSOR PAAX"/>
    <property type="match status" value="1"/>
</dbReference>
<evidence type="ECO:0000259" key="2">
    <source>
        <dbReference type="Pfam" id="PF08223"/>
    </source>
</evidence>
<dbReference type="Gene3D" id="1.10.10.10">
    <property type="entry name" value="Winged helix-like DNA-binding domain superfamily/Winged helix DNA-binding domain"/>
    <property type="match status" value="1"/>
</dbReference>
<sequence>MGIRHENGDARALQREPAAGMSERLQPQHLLLTLLGDYWYGHREHLPSAALVQLLAEFGVTDASARAALSRLQRRGLLESSRTGRHTHYRLSEHAAQVLVEGRQRILRFGVDVRPWDGSWTLVCFSVPERERQLRHLLRARLSWLGFAPLYDGVWVSPHRPIEAVRRELAELGIDRASVFVGGAPDQGEELLAAWDLDGLCAEYNAFVAEFRELAERMRAGGVGTAEALVVRTRVMDAWRGFPRLDPELPAELLPSEWPRAAARSLFAELYDSLAPIAVVRVQQILDGYAPELAAAVRSHTTAVIDDRSDALATRPSASRRAIHDFELDDRHG</sequence>
<reference evidence="5" key="1">
    <citation type="journal article" date="2019" name="Int. J. Syst. Evol. Microbiol.">
        <title>The Global Catalogue of Microorganisms (GCM) 10K type strain sequencing project: providing services to taxonomists for standard genome sequencing and annotation.</title>
        <authorList>
            <consortium name="The Broad Institute Genomics Platform"/>
            <consortium name="The Broad Institute Genome Sequencing Center for Infectious Disease"/>
            <person name="Wu L."/>
            <person name="Ma J."/>
        </authorList>
    </citation>
    <scope>NUCLEOTIDE SEQUENCE [LARGE SCALE GENOMIC DNA]</scope>
    <source>
        <strain evidence="5">CCM 7043</strain>
    </source>
</reference>
<dbReference type="Pfam" id="PF20803">
    <property type="entry name" value="PaaX_M"/>
    <property type="match status" value="1"/>
</dbReference>
<feature type="domain" description="Transcriptional repressor PaaX-like N-terminal" evidence="1">
    <location>
        <begin position="29"/>
        <end position="94"/>
    </location>
</feature>
<dbReference type="Proteomes" id="UP001597114">
    <property type="component" value="Unassembled WGS sequence"/>
</dbReference>
<evidence type="ECO:0000259" key="1">
    <source>
        <dbReference type="Pfam" id="PF07848"/>
    </source>
</evidence>